<reference evidence="2 3" key="1">
    <citation type="journal article" date="2020" name="Mol. Plant">
        <title>The Chromosome-Based Rubber Tree Genome Provides New Insights into Spurge Genome Evolution and Rubber Biosynthesis.</title>
        <authorList>
            <person name="Liu J."/>
            <person name="Shi C."/>
            <person name="Shi C.C."/>
            <person name="Li W."/>
            <person name="Zhang Q.J."/>
            <person name="Zhang Y."/>
            <person name="Li K."/>
            <person name="Lu H.F."/>
            <person name="Shi C."/>
            <person name="Zhu S.T."/>
            <person name="Xiao Z.Y."/>
            <person name="Nan H."/>
            <person name="Yue Y."/>
            <person name="Zhu X.G."/>
            <person name="Wu Y."/>
            <person name="Hong X.N."/>
            <person name="Fan G.Y."/>
            <person name="Tong Y."/>
            <person name="Zhang D."/>
            <person name="Mao C.L."/>
            <person name="Liu Y.L."/>
            <person name="Hao S.J."/>
            <person name="Liu W.Q."/>
            <person name="Lv M.Q."/>
            <person name="Zhang H.B."/>
            <person name="Liu Y."/>
            <person name="Hu-Tang G.R."/>
            <person name="Wang J.P."/>
            <person name="Wang J.H."/>
            <person name="Sun Y.H."/>
            <person name="Ni S.B."/>
            <person name="Chen W.B."/>
            <person name="Zhang X.C."/>
            <person name="Jiao Y.N."/>
            <person name="Eichler E.E."/>
            <person name="Li G.H."/>
            <person name="Liu X."/>
            <person name="Gao L.Z."/>
        </authorList>
    </citation>
    <scope>NUCLEOTIDE SEQUENCE [LARGE SCALE GENOMIC DNA]</scope>
    <source>
        <strain evidence="3">cv. GT1</strain>
        <tissue evidence="2">Leaf</tissue>
    </source>
</reference>
<dbReference type="EMBL" id="JAAGAX010000009">
    <property type="protein sequence ID" value="KAF2304283.1"/>
    <property type="molecule type" value="Genomic_DNA"/>
</dbReference>
<gene>
    <name evidence="2" type="ORF">GH714_029349</name>
</gene>
<keyword evidence="1" id="KW-0732">Signal</keyword>
<dbReference type="AlphaFoldDB" id="A0A6A6LVV9"/>
<evidence type="ECO:0000256" key="1">
    <source>
        <dbReference type="SAM" id="SignalP"/>
    </source>
</evidence>
<dbReference type="Proteomes" id="UP000467840">
    <property type="component" value="Chromosome 16"/>
</dbReference>
<evidence type="ECO:0000313" key="2">
    <source>
        <dbReference type="EMBL" id="KAF2304283.1"/>
    </source>
</evidence>
<evidence type="ECO:0000313" key="3">
    <source>
        <dbReference type="Proteomes" id="UP000467840"/>
    </source>
</evidence>
<evidence type="ECO:0008006" key="4">
    <source>
        <dbReference type="Google" id="ProtNLM"/>
    </source>
</evidence>
<comment type="caution">
    <text evidence="2">The sequence shown here is derived from an EMBL/GenBank/DDBJ whole genome shotgun (WGS) entry which is preliminary data.</text>
</comment>
<feature type="chain" id="PRO_5025600362" description="Xylanase inhibitor C-terminal domain-containing protein" evidence="1">
    <location>
        <begin position="23"/>
        <end position="79"/>
    </location>
</feature>
<name>A0A6A6LVV9_HEVBR</name>
<feature type="signal peptide" evidence="1">
    <location>
        <begin position="1"/>
        <end position="22"/>
    </location>
</feature>
<accession>A0A6A6LVV9</accession>
<organism evidence="2 3">
    <name type="scientific">Hevea brasiliensis</name>
    <name type="common">Para rubber tree</name>
    <name type="synonym">Siphonia brasiliensis</name>
    <dbReference type="NCBI Taxonomy" id="3981"/>
    <lineage>
        <taxon>Eukaryota</taxon>
        <taxon>Viridiplantae</taxon>
        <taxon>Streptophyta</taxon>
        <taxon>Embryophyta</taxon>
        <taxon>Tracheophyta</taxon>
        <taxon>Spermatophyta</taxon>
        <taxon>Magnoliopsida</taxon>
        <taxon>eudicotyledons</taxon>
        <taxon>Gunneridae</taxon>
        <taxon>Pentapetalae</taxon>
        <taxon>rosids</taxon>
        <taxon>fabids</taxon>
        <taxon>Malpighiales</taxon>
        <taxon>Euphorbiaceae</taxon>
        <taxon>Crotonoideae</taxon>
        <taxon>Micrandreae</taxon>
        <taxon>Hevea</taxon>
    </lineage>
</organism>
<protein>
    <recommendedName>
        <fullName evidence="4">Xylanase inhibitor C-terminal domain-containing protein</fullName>
    </recommendedName>
</protein>
<sequence length="79" mass="8550">MSRVNLFVDGSFMMCLINGVNALLCNFGGLEVGGGINFGLAVDSALGVTVLQQPLSDVWNRLRADKHGVSWPRFVHCNN</sequence>
<proteinExistence type="predicted"/>
<keyword evidence="3" id="KW-1185">Reference proteome</keyword>